<dbReference type="PANTHER" id="PTHR11697">
    <property type="entry name" value="GENERAL TRANSCRIPTION FACTOR 2-RELATED ZINC FINGER PROTEIN"/>
    <property type="match status" value="1"/>
</dbReference>
<proteinExistence type="predicted"/>
<evidence type="ECO:0000256" key="1">
    <source>
        <dbReference type="SAM" id="Phobius"/>
    </source>
</evidence>
<name>A0A9N7MQ75_STRHE</name>
<organism evidence="2 3">
    <name type="scientific">Striga hermonthica</name>
    <name type="common">Purple witchweed</name>
    <name type="synonym">Buchnera hermonthica</name>
    <dbReference type="NCBI Taxonomy" id="68872"/>
    <lineage>
        <taxon>Eukaryota</taxon>
        <taxon>Viridiplantae</taxon>
        <taxon>Streptophyta</taxon>
        <taxon>Embryophyta</taxon>
        <taxon>Tracheophyta</taxon>
        <taxon>Spermatophyta</taxon>
        <taxon>Magnoliopsida</taxon>
        <taxon>eudicotyledons</taxon>
        <taxon>Gunneridae</taxon>
        <taxon>Pentapetalae</taxon>
        <taxon>asterids</taxon>
        <taxon>lamiids</taxon>
        <taxon>Lamiales</taxon>
        <taxon>Orobanchaceae</taxon>
        <taxon>Buchnereae</taxon>
        <taxon>Striga</taxon>
    </lineage>
</organism>
<gene>
    <name evidence="2" type="ORF">SHERM_01027</name>
</gene>
<comment type="caution">
    <text evidence="2">The sequence shown here is derived from an EMBL/GenBank/DDBJ whole genome shotgun (WGS) entry which is preliminary data.</text>
</comment>
<keyword evidence="1" id="KW-0472">Membrane</keyword>
<feature type="non-terminal residue" evidence="2">
    <location>
        <position position="113"/>
    </location>
</feature>
<dbReference type="PANTHER" id="PTHR11697:SF230">
    <property type="entry name" value="ZINC FINGER, MYM DOMAIN CONTAINING 1"/>
    <property type="match status" value="1"/>
</dbReference>
<protein>
    <submittedName>
        <fullName evidence="2">TTF-type zinc finger protein with HAT dimerisation domain</fullName>
    </submittedName>
</protein>
<dbReference type="InterPro" id="IPR055298">
    <property type="entry name" value="AtLOH3-like"/>
</dbReference>
<reference evidence="2" key="1">
    <citation type="submission" date="2019-12" db="EMBL/GenBank/DDBJ databases">
        <authorList>
            <person name="Scholes J."/>
        </authorList>
    </citation>
    <scope>NUCLEOTIDE SEQUENCE</scope>
</reference>
<evidence type="ECO:0000313" key="3">
    <source>
        <dbReference type="Proteomes" id="UP001153555"/>
    </source>
</evidence>
<keyword evidence="1" id="KW-0812">Transmembrane</keyword>
<keyword evidence="1" id="KW-1133">Transmembrane helix</keyword>
<feature type="transmembrane region" description="Helical" evidence="1">
    <location>
        <begin position="12"/>
        <end position="31"/>
    </location>
</feature>
<keyword evidence="3" id="KW-1185">Reference proteome</keyword>
<dbReference type="AlphaFoldDB" id="A0A9N7MQ75"/>
<dbReference type="EMBL" id="CACSLK010004670">
    <property type="protein sequence ID" value="CAA0810100.1"/>
    <property type="molecule type" value="Genomic_DNA"/>
</dbReference>
<dbReference type="Proteomes" id="UP001153555">
    <property type="component" value="Unassembled WGS sequence"/>
</dbReference>
<dbReference type="OrthoDB" id="6778351at2759"/>
<feature type="non-terminal residue" evidence="2">
    <location>
        <position position="1"/>
    </location>
</feature>
<accession>A0A9N7MQ75</accession>
<evidence type="ECO:0000313" key="2">
    <source>
        <dbReference type="EMBL" id="CAA0810100.1"/>
    </source>
</evidence>
<sequence length="113" mass="13191">LIAKSTTFEFVFIAYLLMTILAKTSVLLAALQEKSQNIVKAFVLIRTLKEDLGKFREDGWEEFLESVKEFCSQKGILVPNMEDHLPGRPRSKRQVDDQPKTYLHFFRRDIFLP</sequence>